<dbReference type="Proteomes" id="UP001596119">
    <property type="component" value="Unassembled WGS sequence"/>
</dbReference>
<evidence type="ECO:0000259" key="1">
    <source>
        <dbReference type="Pfam" id="PF07045"/>
    </source>
</evidence>
<proteinExistence type="predicted"/>
<gene>
    <name evidence="2" type="ORF">ACFQH9_23300</name>
</gene>
<accession>A0ABW1IEE7</accession>
<evidence type="ECO:0000313" key="2">
    <source>
        <dbReference type="EMBL" id="MFC5951198.1"/>
    </source>
</evidence>
<comment type="caution">
    <text evidence="2">The sequence shown here is derived from an EMBL/GenBank/DDBJ whole genome shotgun (WGS) entry which is preliminary data.</text>
</comment>
<dbReference type="EMBL" id="JBHSQK010000066">
    <property type="protein sequence ID" value="MFC5951198.1"/>
    <property type="molecule type" value="Genomic_DNA"/>
</dbReference>
<dbReference type="PANTHER" id="PTHR41521:SF4">
    <property type="entry name" value="BLR0684 PROTEIN"/>
    <property type="match status" value="1"/>
</dbReference>
<feature type="domain" description="DUF1330" evidence="1">
    <location>
        <begin position="2"/>
        <end position="95"/>
    </location>
</feature>
<reference evidence="3" key="1">
    <citation type="journal article" date="2019" name="Int. J. Syst. Evol. Microbiol.">
        <title>The Global Catalogue of Microorganisms (GCM) 10K type strain sequencing project: providing services to taxonomists for standard genome sequencing and annotation.</title>
        <authorList>
            <consortium name="The Broad Institute Genomics Platform"/>
            <consortium name="The Broad Institute Genome Sequencing Center for Infectious Disease"/>
            <person name="Wu L."/>
            <person name="Ma J."/>
        </authorList>
    </citation>
    <scope>NUCLEOTIDE SEQUENCE [LARGE SCALE GENOMIC DNA]</scope>
    <source>
        <strain evidence="3">CGMCC 4.7397</strain>
    </source>
</reference>
<dbReference type="PANTHER" id="PTHR41521">
    <property type="match status" value="1"/>
</dbReference>
<dbReference type="Gene3D" id="3.30.70.100">
    <property type="match status" value="1"/>
</dbReference>
<dbReference type="SUPFAM" id="SSF54909">
    <property type="entry name" value="Dimeric alpha+beta barrel"/>
    <property type="match status" value="1"/>
</dbReference>
<dbReference type="Pfam" id="PF07045">
    <property type="entry name" value="DUF1330"/>
    <property type="match status" value="1"/>
</dbReference>
<name>A0ABW1IEE7_9PSEU</name>
<sequence>MTAYAIAHLRSVTPNAEVVEYLQRIDGTLAPYGGTFVVHGDLPEVLEGEFPGHLVVIGFPGPEEARAWYRSPEYQAILPLRTRNSDGAAIIVQGVGPEHLATDVLADLPVVEPAR</sequence>
<keyword evidence="3" id="KW-1185">Reference proteome</keyword>
<dbReference type="InterPro" id="IPR010753">
    <property type="entry name" value="DUF1330"/>
</dbReference>
<protein>
    <submittedName>
        <fullName evidence="2">DUF1330 domain-containing protein</fullName>
    </submittedName>
</protein>
<dbReference type="RefSeq" id="WP_379568923.1">
    <property type="nucleotide sequence ID" value="NZ_JBHSQK010000066.1"/>
</dbReference>
<evidence type="ECO:0000313" key="3">
    <source>
        <dbReference type="Proteomes" id="UP001596119"/>
    </source>
</evidence>
<dbReference type="InterPro" id="IPR011008">
    <property type="entry name" value="Dimeric_a/b-barrel"/>
</dbReference>
<organism evidence="2 3">
    <name type="scientific">Pseudonocardia lutea</name>
    <dbReference type="NCBI Taxonomy" id="2172015"/>
    <lineage>
        <taxon>Bacteria</taxon>
        <taxon>Bacillati</taxon>
        <taxon>Actinomycetota</taxon>
        <taxon>Actinomycetes</taxon>
        <taxon>Pseudonocardiales</taxon>
        <taxon>Pseudonocardiaceae</taxon>
        <taxon>Pseudonocardia</taxon>
    </lineage>
</organism>